<accession>A0A2D0NHB3</accession>
<dbReference type="OrthoDB" id="628936at2"/>
<organism evidence="3 4">
    <name type="scientific">Flavilitoribacter nigricans (strain ATCC 23147 / DSM 23189 / NBRC 102662 / NCIMB 1420 / SS-2)</name>
    <name type="common">Lewinella nigricans</name>
    <dbReference type="NCBI Taxonomy" id="1122177"/>
    <lineage>
        <taxon>Bacteria</taxon>
        <taxon>Pseudomonadati</taxon>
        <taxon>Bacteroidota</taxon>
        <taxon>Saprospiria</taxon>
        <taxon>Saprospirales</taxon>
        <taxon>Lewinellaceae</taxon>
        <taxon>Flavilitoribacter</taxon>
    </lineage>
</organism>
<dbReference type="InterPro" id="IPR011050">
    <property type="entry name" value="Pectin_lyase_fold/virulence"/>
</dbReference>
<dbReference type="AlphaFoldDB" id="A0A2D0NHB3"/>
<dbReference type="InterPro" id="IPR012334">
    <property type="entry name" value="Pectin_lyas_fold"/>
</dbReference>
<evidence type="ECO:0000259" key="2">
    <source>
        <dbReference type="Pfam" id="PF13229"/>
    </source>
</evidence>
<sequence>MNKLLLVALFMAGGSSLAAAVLPIGPDQTYANLEAAARRAQPGDTLLFHPGRYPGEQSVIGLQGRAGARIYIIAAASGSVVISGGRFAWHLSDPAYLTISGFTFEGQTQNGLNIDDGGDYTDPAHHIELADCRFRDLKGRGNNDLLKLSGLDHFSIDRCQFTNGADGGSGIDLVGCHDGTISASRFENMGSNSIQVKGGSARISIERNHFRNGGLRTLNLGGSTGLPYFRPSDATYEAADLQVYANLIVGSDAAIAYVGAVRVKVINNTIILPSAWVLRILQETVDPGRFVACGDNVFANNLIYYGPLRTEVNTGAHTRPESFDFSDNYWYRVDDPGREPQLPATSLRQQWGKDPQFADLEGANYQLKTASPVRHYISGTTEPKLDFLGRPYGKKRAAGAFAAP</sequence>
<gene>
    <name evidence="3" type="ORF">CRP01_03745</name>
</gene>
<feature type="signal peptide" evidence="1">
    <location>
        <begin position="1"/>
        <end position="20"/>
    </location>
</feature>
<feature type="domain" description="Right handed beta helix" evidence="2">
    <location>
        <begin position="96"/>
        <end position="270"/>
    </location>
</feature>
<dbReference type="Pfam" id="PF13229">
    <property type="entry name" value="Beta_helix"/>
    <property type="match status" value="1"/>
</dbReference>
<dbReference type="InterPro" id="IPR039448">
    <property type="entry name" value="Beta_helix"/>
</dbReference>
<keyword evidence="1" id="KW-0732">Signal</keyword>
<dbReference type="Gene3D" id="2.160.20.10">
    <property type="entry name" value="Single-stranded right-handed beta-helix, Pectin lyase-like"/>
    <property type="match status" value="1"/>
</dbReference>
<protein>
    <recommendedName>
        <fullName evidence="2">Right handed beta helix domain-containing protein</fullName>
    </recommendedName>
</protein>
<evidence type="ECO:0000313" key="4">
    <source>
        <dbReference type="Proteomes" id="UP000223913"/>
    </source>
</evidence>
<reference evidence="3 4" key="1">
    <citation type="submission" date="2017-10" db="EMBL/GenBank/DDBJ databases">
        <title>The draft genome sequence of Lewinella nigricans NBRC 102662.</title>
        <authorList>
            <person name="Wang K."/>
        </authorList>
    </citation>
    <scope>NUCLEOTIDE SEQUENCE [LARGE SCALE GENOMIC DNA]</scope>
    <source>
        <strain evidence="3 4">NBRC 102662</strain>
    </source>
</reference>
<dbReference type="RefSeq" id="WP_099148664.1">
    <property type="nucleotide sequence ID" value="NZ_PDUD01000004.1"/>
</dbReference>
<evidence type="ECO:0000313" key="3">
    <source>
        <dbReference type="EMBL" id="PHN07875.1"/>
    </source>
</evidence>
<comment type="caution">
    <text evidence="3">The sequence shown here is derived from an EMBL/GenBank/DDBJ whole genome shotgun (WGS) entry which is preliminary data.</text>
</comment>
<dbReference type="InterPro" id="IPR006626">
    <property type="entry name" value="PbH1"/>
</dbReference>
<dbReference type="EMBL" id="PDUD01000004">
    <property type="protein sequence ID" value="PHN07875.1"/>
    <property type="molecule type" value="Genomic_DNA"/>
</dbReference>
<dbReference type="SMART" id="SM00710">
    <property type="entry name" value="PbH1"/>
    <property type="match status" value="5"/>
</dbReference>
<proteinExistence type="predicted"/>
<feature type="chain" id="PRO_5012338731" description="Right handed beta helix domain-containing protein" evidence="1">
    <location>
        <begin position="21"/>
        <end position="404"/>
    </location>
</feature>
<dbReference type="SUPFAM" id="SSF51126">
    <property type="entry name" value="Pectin lyase-like"/>
    <property type="match status" value="1"/>
</dbReference>
<keyword evidence="4" id="KW-1185">Reference proteome</keyword>
<dbReference type="Proteomes" id="UP000223913">
    <property type="component" value="Unassembled WGS sequence"/>
</dbReference>
<evidence type="ECO:0000256" key="1">
    <source>
        <dbReference type="SAM" id="SignalP"/>
    </source>
</evidence>
<name>A0A2D0NHB3_FLAN2</name>